<evidence type="ECO:0000313" key="3">
    <source>
        <dbReference type="Proteomes" id="UP000664132"/>
    </source>
</evidence>
<dbReference type="Proteomes" id="UP000664132">
    <property type="component" value="Unassembled WGS sequence"/>
</dbReference>
<gene>
    <name evidence="2" type="ORF">IFR04_014485</name>
</gene>
<proteinExistence type="predicted"/>
<evidence type="ECO:0000259" key="1">
    <source>
        <dbReference type="Pfam" id="PF00651"/>
    </source>
</evidence>
<dbReference type="AlphaFoldDB" id="A0A8H7T2Q1"/>
<dbReference type="OrthoDB" id="3555386at2759"/>
<dbReference type="InterPro" id="IPR000210">
    <property type="entry name" value="BTB/POZ_dom"/>
</dbReference>
<dbReference type="SUPFAM" id="SSF54695">
    <property type="entry name" value="POZ domain"/>
    <property type="match status" value="1"/>
</dbReference>
<sequence>MRHETPHNEFFAGVPQCPPNFRDNELRVCGFRKPITEMVNFIIGPQSTIQGSVIHKHAACAHFSFSEAAFESKMLEGTTPTIRLDDIDSKTFSILVHYLYTHELDGSLYIITYSPGICEKGVHDRIVMDPVQLAKVWKLCERCLISVLQTKVMETLFYMTRFEAVGSED</sequence>
<dbReference type="Gene3D" id="3.30.710.10">
    <property type="entry name" value="Potassium Channel Kv1.1, Chain A"/>
    <property type="match status" value="1"/>
</dbReference>
<feature type="domain" description="BTB" evidence="1">
    <location>
        <begin position="55"/>
        <end position="105"/>
    </location>
</feature>
<protein>
    <recommendedName>
        <fullName evidence="1">BTB domain-containing protein</fullName>
    </recommendedName>
</protein>
<evidence type="ECO:0000313" key="2">
    <source>
        <dbReference type="EMBL" id="KAG4412389.1"/>
    </source>
</evidence>
<dbReference type="InterPro" id="IPR011333">
    <property type="entry name" value="SKP1/BTB/POZ_sf"/>
</dbReference>
<name>A0A8H7T2Q1_9HELO</name>
<dbReference type="Pfam" id="PF00651">
    <property type="entry name" value="BTB"/>
    <property type="match status" value="1"/>
</dbReference>
<comment type="caution">
    <text evidence="2">The sequence shown here is derived from an EMBL/GenBank/DDBJ whole genome shotgun (WGS) entry which is preliminary data.</text>
</comment>
<dbReference type="CDD" id="cd18186">
    <property type="entry name" value="BTB_POZ_ZBTB_KLHL-like"/>
    <property type="match status" value="1"/>
</dbReference>
<organism evidence="2 3">
    <name type="scientific">Cadophora malorum</name>
    <dbReference type="NCBI Taxonomy" id="108018"/>
    <lineage>
        <taxon>Eukaryota</taxon>
        <taxon>Fungi</taxon>
        <taxon>Dikarya</taxon>
        <taxon>Ascomycota</taxon>
        <taxon>Pezizomycotina</taxon>
        <taxon>Leotiomycetes</taxon>
        <taxon>Helotiales</taxon>
        <taxon>Ploettnerulaceae</taxon>
        <taxon>Cadophora</taxon>
    </lineage>
</organism>
<accession>A0A8H7T2Q1</accession>
<reference evidence="2" key="1">
    <citation type="submission" date="2021-02" db="EMBL/GenBank/DDBJ databases">
        <title>Genome sequence Cadophora malorum strain M34.</title>
        <authorList>
            <person name="Stefanovic E."/>
            <person name="Vu D."/>
            <person name="Scully C."/>
            <person name="Dijksterhuis J."/>
            <person name="Roader J."/>
            <person name="Houbraken J."/>
        </authorList>
    </citation>
    <scope>NUCLEOTIDE SEQUENCE</scope>
    <source>
        <strain evidence="2">M34</strain>
    </source>
</reference>
<dbReference type="EMBL" id="JAFJYH010000382">
    <property type="protein sequence ID" value="KAG4412389.1"/>
    <property type="molecule type" value="Genomic_DNA"/>
</dbReference>
<keyword evidence="3" id="KW-1185">Reference proteome</keyword>